<accession>X1T995</accession>
<evidence type="ECO:0000313" key="1">
    <source>
        <dbReference type="EMBL" id="GAI87951.1"/>
    </source>
</evidence>
<protein>
    <recommendedName>
        <fullName evidence="2">Phosphate ABC transporter ATP-binding protein</fullName>
    </recommendedName>
</protein>
<comment type="caution">
    <text evidence="1">The sequence shown here is derived from an EMBL/GenBank/DDBJ whole genome shotgun (WGS) entry which is preliminary data.</text>
</comment>
<dbReference type="AlphaFoldDB" id="X1T995"/>
<proteinExistence type="predicted"/>
<dbReference type="EMBL" id="BARW01007565">
    <property type="protein sequence ID" value="GAI87951.1"/>
    <property type="molecule type" value="Genomic_DNA"/>
</dbReference>
<name>X1T995_9ZZZZ</name>
<evidence type="ECO:0008006" key="2">
    <source>
        <dbReference type="Google" id="ProtNLM"/>
    </source>
</evidence>
<gene>
    <name evidence="1" type="ORF">S12H4_15715</name>
</gene>
<feature type="non-terminal residue" evidence="1">
    <location>
        <position position="1"/>
    </location>
</feature>
<organism evidence="1">
    <name type="scientific">marine sediment metagenome</name>
    <dbReference type="NCBI Taxonomy" id="412755"/>
    <lineage>
        <taxon>unclassified sequences</taxon>
        <taxon>metagenomes</taxon>
        <taxon>ecological metagenomes</taxon>
    </lineage>
</organism>
<reference evidence="1" key="1">
    <citation type="journal article" date="2014" name="Front. Microbiol.">
        <title>High frequency of phylogenetically diverse reductive dehalogenase-homologous genes in deep subseafloor sedimentary metagenomes.</title>
        <authorList>
            <person name="Kawai M."/>
            <person name="Futagami T."/>
            <person name="Toyoda A."/>
            <person name="Takaki Y."/>
            <person name="Nishi S."/>
            <person name="Hori S."/>
            <person name="Arai W."/>
            <person name="Tsubouchi T."/>
            <person name="Morono Y."/>
            <person name="Uchiyama I."/>
            <person name="Ito T."/>
            <person name="Fujiyama A."/>
            <person name="Inagaki F."/>
            <person name="Takami H."/>
        </authorList>
    </citation>
    <scope>NUCLEOTIDE SEQUENCE</scope>
    <source>
        <strain evidence="1">Expedition CK06-06</strain>
    </source>
</reference>
<sequence length="30" mass="3410">GELIEFNSVKKIFTNPSDERTFGYISGRFG</sequence>